<accession>A0A5D0CQA7</accession>
<feature type="transmembrane region" description="Helical" evidence="7">
    <location>
        <begin position="62"/>
        <end position="81"/>
    </location>
</feature>
<keyword evidence="3 7" id="KW-0812">Transmembrane</keyword>
<feature type="transmembrane region" description="Helical" evidence="7">
    <location>
        <begin position="157"/>
        <end position="175"/>
    </location>
</feature>
<gene>
    <name evidence="9" type="ORF">FRY98_15290</name>
</gene>
<proteinExistence type="predicted"/>
<organism evidence="9 10">
    <name type="scientific">Paenibacillus faecis</name>
    <dbReference type="NCBI Taxonomy" id="862114"/>
    <lineage>
        <taxon>Bacteria</taxon>
        <taxon>Bacillati</taxon>
        <taxon>Bacillota</taxon>
        <taxon>Bacilli</taxon>
        <taxon>Bacillales</taxon>
        <taxon>Paenibacillaceae</taxon>
        <taxon>Paenibacillus</taxon>
    </lineage>
</organism>
<comment type="caution">
    <text evidence="9">The sequence shown here is derived from an EMBL/GenBank/DDBJ whole genome shotgun (WGS) entry which is preliminary data.</text>
</comment>
<dbReference type="SUPFAM" id="SSF48317">
    <property type="entry name" value="Acid phosphatase/Vanadium-dependent haloperoxidase"/>
    <property type="match status" value="1"/>
</dbReference>
<dbReference type="RefSeq" id="WP_148453463.1">
    <property type="nucleotide sequence ID" value="NZ_BORZ01000008.1"/>
</dbReference>
<protein>
    <submittedName>
        <fullName evidence="9">Phosphatase PAP2 family protein</fullName>
    </submittedName>
</protein>
<dbReference type="EMBL" id="VSDO01000003">
    <property type="protein sequence ID" value="TYA12091.1"/>
    <property type="molecule type" value="Genomic_DNA"/>
</dbReference>
<dbReference type="GO" id="GO:0016787">
    <property type="term" value="F:hydrolase activity"/>
    <property type="evidence" value="ECO:0007669"/>
    <property type="project" value="UniProtKB-KW"/>
</dbReference>
<evidence type="ECO:0000256" key="4">
    <source>
        <dbReference type="ARBA" id="ARBA00022801"/>
    </source>
</evidence>
<dbReference type="OrthoDB" id="9789113at2"/>
<dbReference type="Proteomes" id="UP000325218">
    <property type="component" value="Unassembled WGS sequence"/>
</dbReference>
<comment type="subcellular location">
    <subcellularLocation>
        <location evidence="1">Cell membrane</location>
        <topology evidence="1">Multi-pass membrane protein</topology>
    </subcellularLocation>
</comment>
<dbReference type="PANTHER" id="PTHR14969">
    <property type="entry name" value="SPHINGOSINE-1-PHOSPHATE PHOSPHOHYDROLASE"/>
    <property type="match status" value="1"/>
</dbReference>
<dbReference type="Pfam" id="PF01569">
    <property type="entry name" value="PAP2"/>
    <property type="match status" value="1"/>
</dbReference>
<evidence type="ECO:0000313" key="9">
    <source>
        <dbReference type="EMBL" id="TYA12091.1"/>
    </source>
</evidence>
<keyword evidence="6 7" id="KW-0472">Membrane</keyword>
<feature type="domain" description="Phosphatidic acid phosphatase type 2/haloperoxidase" evidence="8">
    <location>
        <begin position="65"/>
        <end position="172"/>
    </location>
</feature>
<keyword evidence="10" id="KW-1185">Reference proteome</keyword>
<evidence type="ECO:0000256" key="6">
    <source>
        <dbReference type="ARBA" id="ARBA00023136"/>
    </source>
</evidence>
<evidence type="ECO:0000256" key="7">
    <source>
        <dbReference type="SAM" id="Phobius"/>
    </source>
</evidence>
<keyword evidence="2" id="KW-1003">Cell membrane</keyword>
<dbReference type="AlphaFoldDB" id="A0A5D0CQA7"/>
<dbReference type="GO" id="GO:0005886">
    <property type="term" value="C:plasma membrane"/>
    <property type="evidence" value="ECO:0007669"/>
    <property type="project" value="UniProtKB-SubCell"/>
</dbReference>
<feature type="transmembrane region" description="Helical" evidence="7">
    <location>
        <begin position="116"/>
        <end position="145"/>
    </location>
</feature>
<keyword evidence="4" id="KW-0378">Hydrolase</keyword>
<keyword evidence="5 7" id="KW-1133">Transmembrane helix</keyword>
<dbReference type="Gene3D" id="1.20.144.10">
    <property type="entry name" value="Phosphatidic acid phosphatase type 2/haloperoxidase"/>
    <property type="match status" value="1"/>
</dbReference>
<dbReference type="SMART" id="SM00014">
    <property type="entry name" value="acidPPc"/>
    <property type="match status" value="1"/>
</dbReference>
<reference evidence="9 10" key="1">
    <citation type="submission" date="2019-08" db="EMBL/GenBank/DDBJ databases">
        <title>Genome sequencing of Paenibacillus faecis DSM 23593(T).</title>
        <authorList>
            <person name="Kook J.-K."/>
            <person name="Park S.-N."/>
            <person name="Lim Y.K."/>
        </authorList>
    </citation>
    <scope>NUCLEOTIDE SEQUENCE [LARGE SCALE GENOMIC DNA]</scope>
    <source>
        <strain evidence="9 10">DSM 23593</strain>
    </source>
</reference>
<name>A0A5D0CQA7_9BACL</name>
<dbReference type="InterPro" id="IPR036938">
    <property type="entry name" value="PAP2/HPO_sf"/>
</dbReference>
<feature type="transmembrane region" description="Helical" evidence="7">
    <location>
        <begin position="36"/>
        <end position="56"/>
    </location>
</feature>
<evidence type="ECO:0000256" key="1">
    <source>
        <dbReference type="ARBA" id="ARBA00004651"/>
    </source>
</evidence>
<evidence type="ECO:0000256" key="5">
    <source>
        <dbReference type="ARBA" id="ARBA00022989"/>
    </source>
</evidence>
<evidence type="ECO:0000259" key="8">
    <source>
        <dbReference type="SMART" id="SM00014"/>
    </source>
</evidence>
<evidence type="ECO:0000256" key="3">
    <source>
        <dbReference type="ARBA" id="ARBA00022692"/>
    </source>
</evidence>
<evidence type="ECO:0000313" key="10">
    <source>
        <dbReference type="Proteomes" id="UP000325218"/>
    </source>
</evidence>
<evidence type="ECO:0000256" key="2">
    <source>
        <dbReference type="ARBA" id="ARBA00022475"/>
    </source>
</evidence>
<sequence length="176" mass="19586">MKNRYYLRMREYDNRLFLWCNHRLRNRWLDGFLKKFTHMGSAAFTIGCVLSVILFAEGPWRRTGWLSLIALTVSHLLAVLIKNTFQRVRPYNALAQAQIAILPLKDYSFPSGHTTAAFSVAIPFLFVAPGLAQILLPLASIVGLSRIYLGVHYPSDCLAGCFLGSGTALLVVLGAA</sequence>
<dbReference type="InterPro" id="IPR000326">
    <property type="entry name" value="PAP2/HPO"/>
</dbReference>
<dbReference type="PANTHER" id="PTHR14969:SF62">
    <property type="entry name" value="DECAPRENYLPHOSPHORYL-5-PHOSPHORIBOSE PHOSPHATASE RV3807C-RELATED"/>
    <property type="match status" value="1"/>
</dbReference>